<dbReference type="GO" id="GO:0031405">
    <property type="term" value="F:lipoic acid binding"/>
    <property type="evidence" value="ECO:0007669"/>
    <property type="project" value="TreeGrafter"/>
</dbReference>
<dbReference type="InterPro" id="IPR014276">
    <property type="entry name" value="2-oxoglutarate_DH_E2"/>
</dbReference>
<feature type="compositionally biased region" description="Low complexity" evidence="9">
    <location>
        <begin position="349"/>
        <end position="375"/>
    </location>
</feature>
<evidence type="ECO:0000256" key="5">
    <source>
        <dbReference type="ARBA" id="ARBA00022823"/>
    </source>
</evidence>
<evidence type="ECO:0000256" key="7">
    <source>
        <dbReference type="ARBA" id="ARBA00048370"/>
    </source>
</evidence>
<dbReference type="SUPFAM" id="SSF47005">
    <property type="entry name" value="Peripheral subunit-binding domain of 2-oxo acid dehydrogenase complex"/>
    <property type="match status" value="1"/>
</dbReference>
<feature type="compositionally biased region" description="Low complexity" evidence="9">
    <location>
        <begin position="103"/>
        <end position="113"/>
    </location>
</feature>
<feature type="compositionally biased region" description="Basic and acidic residues" evidence="9">
    <location>
        <begin position="219"/>
        <end position="245"/>
    </location>
</feature>
<dbReference type="FunFam" id="3.30.559.10:FF:000007">
    <property type="entry name" value="Dihydrolipoamide acetyltransferase component of pyruvate dehydrogenase complex"/>
    <property type="match status" value="1"/>
</dbReference>
<gene>
    <name evidence="12" type="ORF">GA0070618_3769</name>
</gene>
<dbReference type="InterPro" id="IPR000089">
    <property type="entry name" value="Biotin_lipoyl"/>
</dbReference>
<evidence type="ECO:0000256" key="6">
    <source>
        <dbReference type="ARBA" id="ARBA00023315"/>
    </source>
</evidence>
<dbReference type="EC" id="2.3.1.-" evidence="8"/>
<evidence type="ECO:0000256" key="3">
    <source>
        <dbReference type="ARBA" id="ARBA00022679"/>
    </source>
</evidence>
<dbReference type="PROSITE" id="PS50968">
    <property type="entry name" value="BIOTINYL_LIPOYL"/>
    <property type="match status" value="2"/>
</dbReference>
<evidence type="ECO:0000313" key="12">
    <source>
        <dbReference type="EMBL" id="SCF17880.1"/>
    </source>
</evidence>
<feature type="region of interest" description="Disordered" evidence="9">
    <location>
        <begin position="73"/>
        <end position="146"/>
    </location>
</feature>
<evidence type="ECO:0000259" key="11">
    <source>
        <dbReference type="PROSITE" id="PS51826"/>
    </source>
</evidence>
<dbReference type="Pfam" id="PF00198">
    <property type="entry name" value="2-oxoacid_dh"/>
    <property type="match status" value="1"/>
</dbReference>
<dbReference type="CDD" id="cd06849">
    <property type="entry name" value="lipoyl_domain"/>
    <property type="match status" value="2"/>
</dbReference>
<dbReference type="InterPro" id="IPR003016">
    <property type="entry name" value="2-oxoA_DH_lipoyl-BS"/>
</dbReference>
<evidence type="ECO:0000313" key="13">
    <source>
        <dbReference type="Proteomes" id="UP000198253"/>
    </source>
</evidence>
<dbReference type="PROSITE" id="PS51826">
    <property type="entry name" value="PSBD"/>
    <property type="match status" value="1"/>
</dbReference>
<evidence type="ECO:0000256" key="4">
    <source>
        <dbReference type="ARBA" id="ARBA00022737"/>
    </source>
</evidence>
<keyword evidence="4" id="KW-0677">Repeat</keyword>
<dbReference type="RefSeq" id="WP_088982795.1">
    <property type="nucleotide sequence ID" value="NZ_LT607413.1"/>
</dbReference>
<dbReference type="Gene3D" id="3.30.559.10">
    <property type="entry name" value="Chloramphenicol acetyltransferase-like domain"/>
    <property type="match status" value="1"/>
</dbReference>
<dbReference type="NCBIfam" id="TIGR02927">
    <property type="entry name" value="SucB_Actino"/>
    <property type="match status" value="1"/>
</dbReference>
<dbReference type="InterPro" id="IPR050743">
    <property type="entry name" value="2-oxoacid_DH_E2_comp"/>
</dbReference>
<proteinExistence type="inferred from homology"/>
<evidence type="ECO:0000256" key="9">
    <source>
        <dbReference type="SAM" id="MobiDB-lite"/>
    </source>
</evidence>
<dbReference type="FunFam" id="2.40.50.100:FF:000023">
    <property type="entry name" value="Dihydrolipoamide acetyltransferase component of pyruvate dehydrogenase complex"/>
    <property type="match status" value="1"/>
</dbReference>
<dbReference type="PANTHER" id="PTHR43178">
    <property type="entry name" value="DIHYDROLIPOAMIDE ACETYLTRANSFERASE COMPONENT OF PYRUVATE DEHYDROGENASE COMPLEX"/>
    <property type="match status" value="1"/>
</dbReference>
<feature type="compositionally biased region" description="Basic and acidic residues" evidence="9">
    <location>
        <begin position="115"/>
        <end position="124"/>
    </location>
</feature>
<dbReference type="InterPro" id="IPR036625">
    <property type="entry name" value="E3-bd_dom_sf"/>
</dbReference>
<accession>A0A1C4YB44</accession>
<comment type="similarity">
    <text evidence="2 8">Belongs to the 2-oxoacid dehydrogenase family.</text>
</comment>
<comment type="catalytic activity">
    <reaction evidence="7">
        <text>N(6)-[(R)-dihydrolipoyl]-L-lysyl-[protein] + acetyl-CoA = N(6)-[(R)-S(8)-acetyldihydrolipoyl]-L-lysyl-[protein] + CoA</text>
        <dbReference type="Rhea" id="RHEA:17017"/>
        <dbReference type="Rhea" id="RHEA-COMP:10475"/>
        <dbReference type="Rhea" id="RHEA-COMP:10478"/>
        <dbReference type="ChEBI" id="CHEBI:57287"/>
        <dbReference type="ChEBI" id="CHEBI:57288"/>
        <dbReference type="ChEBI" id="CHEBI:83100"/>
        <dbReference type="ChEBI" id="CHEBI:83111"/>
        <dbReference type="EC" id="2.3.1.12"/>
    </reaction>
</comment>
<evidence type="ECO:0000259" key="10">
    <source>
        <dbReference type="PROSITE" id="PS50968"/>
    </source>
</evidence>
<dbReference type="InterPro" id="IPR001078">
    <property type="entry name" value="2-oxoacid_DH_actylTfrase"/>
</dbReference>
<feature type="domain" description="Peripheral subunit-binding (PSBD)" evidence="11">
    <location>
        <begin position="306"/>
        <end position="343"/>
    </location>
</feature>
<dbReference type="PROSITE" id="PS00189">
    <property type="entry name" value="LIPOYL"/>
    <property type="match status" value="2"/>
</dbReference>
<feature type="region of interest" description="Disordered" evidence="9">
    <location>
        <begin position="345"/>
        <end position="380"/>
    </location>
</feature>
<sequence length="615" mass="63606">MPVSVTMPRLGESVTEGTVTRWLKQEGDTVEVDEPLLEVSTDKVDTEIPSPAAGVLSRIVVGEDETAEVGSELAVIAGEGEQAGGGAGAPQEEQEAPAEKAEPTAAAEGTGPEPEQPKEQEQPKAEAAPAPSGEGTPVKMPALGESVTEGTVTRWLKQVGDSIEVDEPLLEVSTDKVDTEIPSPVAGTLLEIKVPEDETAEVGATLAVVGAAGAAPAEAKPEPKPEPEAKPEPKAEAKPEPKPEPKAAPAVQEPTPGLSYNEPSAEAEKAAQPAKAEQQATPAAPTAAPQRPSAPAQGGGEEAAGYVTPLVRKLAAEHGVDLSSISGTGVGGRIRKQDVLDAAEKAKAAKAAPAPAAPAQAPAAPAQPKAQPSAKRGTTEKMPRIRAVIAKRMQESLHEMAQLTTVVEVDVTKVAKLRARAKDAFLARHGVKLSFLPFFALAAVEALQAYPVVNASMDLDAGTITYPKSENLGIAVDTERGLMVPVVHDAGDLNLGGLAKRIADLAERTRTNKISPDEIAGATFTLTNTGSRGALFDTPIVPSPQSAMLGTGAVVKRPVVVNDPELGEVVAVRSMVYLALSYDHRLIDGADAARFLVAVKERLEAGNFEAELGLS</sequence>
<dbReference type="OrthoDB" id="9805770at2"/>
<dbReference type="InterPro" id="IPR023213">
    <property type="entry name" value="CAT-like_dom_sf"/>
</dbReference>
<dbReference type="SUPFAM" id="SSF51230">
    <property type="entry name" value="Single hybrid motif"/>
    <property type="match status" value="2"/>
</dbReference>
<dbReference type="Gene3D" id="4.10.320.10">
    <property type="entry name" value="E3-binding domain"/>
    <property type="match status" value="1"/>
</dbReference>
<evidence type="ECO:0000256" key="2">
    <source>
        <dbReference type="ARBA" id="ARBA00007317"/>
    </source>
</evidence>
<dbReference type="InterPro" id="IPR011053">
    <property type="entry name" value="Single_hybrid_motif"/>
</dbReference>
<dbReference type="GO" id="GO:0004742">
    <property type="term" value="F:dihydrolipoyllysine-residue acetyltransferase activity"/>
    <property type="evidence" value="ECO:0007669"/>
    <property type="project" value="UniProtKB-EC"/>
</dbReference>
<feature type="region of interest" description="Disordered" evidence="9">
    <location>
        <begin position="212"/>
        <end position="304"/>
    </location>
</feature>
<name>A0A1C4YB44_MICEC</name>
<dbReference type="GO" id="GO:0005737">
    <property type="term" value="C:cytoplasm"/>
    <property type="evidence" value="ECO:0007669"/>
    <property type="project" value="TreeGrafter"/>
</dbReference>
<feature type="compositionally biased region" description="Low complexity" evidence="9">
    <location>
        <begin position="270"/>
        <end position="296"/>
    </location>
</feature>
<keyword evidence="13" id="KW-1185">Reference proteome</keyword>
<dbReference type="InParanoid" id="A0A1C4YB44"/>
<keyword evidence="5 8" id="KW-0450">Lipoyl</keyword>
<protein>
    <recommendedName>
        <fullName evidence="8">Dihydrolipoamide acetyltransferase component of pyruvate dehydrogenase complex</fullName>
        <ecNumber evidence="8">2.3.1.-</ecNumber>
    </recommendedName>
</protein>
<feature type="domain" description="Lipoyl-binding" evidence="10">
    <location>
        <begin position="2"/>
        <end position="77"/>
    </location>
</feature>
<dbReference type="Pfam" id="PF02817">
    <property type="entry name" value="E3_binding"/>
    <property type="match status" value="1"/>
</dbReference>
<evidence type="ECO:0000256" key="8">
    <source>
        <dbReference type="RuleBase" id="RU003423"/>
    </source>
</evidence>
<dbReference type="Pfam" id="PF00364">
    <property type="entry name" value="Biotin_lipoyl"/>
    <property type="match status" value="2"/>
</dbReference>
<dbReference type="PANTHER" id="PTHR43178:SF5">
    <property type="entry name" value="LIPOAMIDE ACYLTRANSFERASE COMPONENT OF BRANCHED-CHAIN ALPHA-KETO ACID DEHYDROGENASE COMPLEX, MITOCHONDRIAL"/>
    <property type="match status" value="1"/>
</dbReference>
<dbReference type="Proteomes" id="UP000198253">
    <property type="component" value="Chromosome I"/>
</dbReference>
<dbReference type="EMBL" id="LT607413">
    <property type="protein sequence ID" value="SCF17880.1"/>
    <property type="molecule type" value="Genomic_DNA"/>
</dbReference>
<dbReference type="SUPFAM" id="SSF52777">
    <property type="entry name" value="CoA-dependent acyltransferases"/>
    <property type="match status" value="1"/>
</dbReference>
<feature type="domain" description="Lipoyl-binding" evidence="10">
    <location>
        <begin position="135"/>
        <end position="210"/>
    </location>
</feature>
<dbReference type="Gene3D" id="2.40.50.100">
    <property type="match status" value="2"/>
</dbReference>
<dbReference type="InterPro" id="IPR004167">
    <property type="entry name" value="PSBD"/>
</dbReference>
<organism evidence="12 13">
    <name type="scientific">Micromonospora echinospora</name>
    <name type="common">Micromonospora purpurea</name>
    <dbReference type="NCBI Taxonomy" id="1877"/>
    <lineage>
        <taxon>Bacteria</taxon>
        <taxon>Bacillati</taxon>
        <taxon>Actinomycetota</taxon>
        <taxon>Actinomycetes</taxon>
        <taxon>Micromonosporales</taxon>
        <taxon>Micromonosporaceae</taxon>
        <taxon>Micromonospora</taxon>
    </lineage>
</organism>
<dbReference type="FunCoup" id="A0A1C4YB44">
    <property type="interactions" value="391"/>
</dbReference>
<comment type="cofactor">
    <cofactor evidence="1 8">
        <name>(R)-lipoate</name>
        <dbReference type="ChEBI" id="CHEBI:83088"/>
    </cofactor>
</comment>
<keyword evidence="3 8" id="KW-0808">Transferase</keyword>
<evidence type="ECO:0000256" key="1">
    <source>
        <dbReference type="ARBA" id="ARBA00001938"/>
    </source>
</evidence>
<dbReference type="AlphaFoldDB" id="A0A1C4YB44"/>
<keyword evidence="6 8" id="KW-0012">Acyltransferase</keyword>
<reference evidence="13" key="1">
    <citation type="submission" date="2016-06" db="EMBL/GenBank/DDBJ databases">
        <authorList>
            <person name="Varghese N."/>
            <person name="Submissions Spin"/>
        </authorList>
    </citation>
    <scope>NUCLEOTIDE SEQUENCE [LARGE SCALE GENOMIC DNA]</scope>
    <source>
        <strain evidence="13">DSM 43816</strain>
    </source>
</reference>